<evidence type="ECO:0000313" key="1">
    <source>
        <dbReference type="EMBL" id="KKN97334.1"/>
    </source>
</evidence>
<dbReference type="InterPro" id="IPR010131">
    <property type="entry name" value="MdtP/NodT-like"/>
</dbReference>
<evidence type="ECO:0008006" key="2">
    <source>
        <dbReference type="Google" id="ProtNLM"/>
    </source>
</evidence>
<organism evidence="1">
    <name type="scientific">marine sediment metagenome</name>
    <dbReference type="NCBI Taxonomy" id="412755"/>
    <lineage>
        <taxon>unclassified sequences</taxon>
        <taxon>metagenomes</taxon>
        <taxon>ecological metagenomes</taxon>
    </lineage>
</organism>
<sequence>MMRVFRKAAMAAVPFFVSGCVAITEDFDPKLGFAIVQDQTAATLGKETAWVQNRTEAAAVNKRVSQLLANKTVGVETAVQVALLNNKSLQAAYADIGMSVADLWQESLPVNPNLAVSYAGIGALRTVEGLIAANVIRLMTRERRLDVSEVRVLQARLRAVEATLALAAQTRAAWIEAVGAWETVAYMNRAKVAADAAAELATELGKTGAFPKIDQAREQVFYAELTGQTAEARLAAQLAKERLIRLMGVWGGNLSFEVPNALPSLPRNIQTRNAIEAEALRDRVDLQVARLELDALARSYGLTKATRYVSDLELAAGLELEEEVEEGEDGSKKSTNQLSGILEVGLEIPIFDSGQARLRKAEFAYLRAANVLAAKAVDIRSEARSAYKAYRSRYDIARHYRSNVVPLRTTIEKEAILTYSGMISNTFDLLADTRAKLTSIILSVNAKRAFYLADAGLASAVYGGGQIESGGGLEMAAGDGDGDGD</sequence>
<dbReference type="PANTHER" id="PTHR30203:SF24">
    <property type="entry name" value="BLR4935 PROTEIN"/>
    <property type="match status" value="1"/>
</dbReference>
<proteinExistence type="predicted"/>
<dbReference type="PROSITE" id="PS51257">
    <property type="entry name" value="PROKAR_LIPOPROTEIN"/>
    <property type="match status" value="1"/>
</dbReference>
<dbReference type="Gene3D" id="1.20.1600.10">
    <property type="entry name" value="Outer membrane efflux proteins (OEP)"/>
    <property type="match status" value="1"/>
</dbReference>
<dbReference type="EMBL" id="LAZR01000058">
    <property type="protein sequence ID" value="KKN97334.1"/>
    <property type="molecule type" value="Genomic_DNA"/>
</dbReference>
<comment type="caution">
    <text evidence="1">The sequence shown here is derived from an EMBL/GenBank/DDBJ whole genome shotgun (WGS) entry which is preliminary data.</text>
</comment>
<dbReference type="InterPro" id="IPR003423">
    <property type="entry name" value="OMP_efflux"/>
</dbReference>
<accession>A0A0F9V027</accession>
<dbReference type="GO" id="GO:0015562">
    <property type="term" value="F:efflux transmembrane transporter activity"/>
    <property type="evidence" value="ECO:0007669"/>
    <property type="project" value="InterPro"/>
</dbReference>
<dbReference type="Pfam" id="PF02321">
    <property type="entry name" value="OEP"/>
    <property type="match status" value="1"/>
</dbReference>
<dbReference type="PANTHER" id="PTHR30203">
    <property type="entry name" value="OUTER MEMBRANE CATION EFFLUX PROTEIN"/>
    <property type="match status" value="1"/>
</dbReference>
<name>A0A0F9V027_9ZZZZ</name>
<dbReference type="AlphaFoldDB" id="A0A0F9V027"/>
<gene>
    <name evidence="1" type="ORF">LCGC14_0157520</name>
</gene>
<protein>
    <recommendedName>
        <fullName evidence="2">Copper resistance protein</fullName>
    </recommendedName>
</protein>
<reference evidence="1" key="1">
    <citation type="journal article" date="2015" name="Nature">
        <title>Complex archaea that bridge the gap between prokaryotes and eukaryotes.</title>
        <authorList>
            <person name="Spang A."/>
            <person name="Saw J.H."/>
            <person name="Jorgensen S.L."/>
            <person name="Zaremba-Niedzwiedzka K."/>
            <person name="Martijn J."/>
            <person name="Lind A.E."/>
            <person name="van Eijk R."/>
            <person name="Schleper C."/>
            <person name="Guy L."/>
            <person name="Ettema T.J."/>
        </authorList>
    </citation>
    <scope>NUCLEOTIDE SEQUENCE</scope>
</reference>
<dbReference type="SUPFAM" id="SSF56954">
    <property type="entry name" value="Outer membrane efflux proteins (OEP)"/>
    <property type="match status" value="1"/>
</dbReference>